<dbReference type="EMBL" id="CP041165">
    <property type="protein sequence ID" value="QOP41326.1"/>
    <property type="molecule type" value="Genomic_DNA"/>
</dbReference>
<dbReference type="GO" id="GO:0050660">
    <property type="term" value="F:flavin adenine dinucleotide binding"/>
    <property type="evidence" value="ECO:0007669"/>
    <property type="project" value="InterPro"/>
</dbReference>
<evidence type="ECO:0000256" key="14">
    <source>
        <dbReference type="PIRSR" id="PIRSR000350-3"/>
    </source>
</evidence>
<name>A0A7M1AVB3_9BACT</name>
<dbReference type="SUPFAM" id="SSF55424">
    <property type="entry name" value="FAD/NAD-linked reductases, dimerisation (C-terminal) domain"/>
    <property type="match status" value="1"/>
</dbReference>
<feature type="binding site" evidence="14">
    <location>
        <position position="307"/>
    </location>
    <ligand>
        <name>FAD</name>
        <dbReference type="ChEBI" id="CHEBI:57692"/>
    </ligand>
</feature>
<evidence type="ECO:0000256" key="3">
    <source>
        <dbReference type="ARBA" id="ARBA00012608"/>
    </source>
</evidence>
<evidence type="ECO:0000313" key="20">
    <source>
        <dbReference type="Proteomes" id="UP000593910"/>
    </source>
</evidence>
<dbReference type="PRINTS" id="PR00368">
    <property type="entry name" value="FADPNR"/>
</dbReference>
<dbReference type="AlphaFoldDB" id="A0A7M1AVB3"/>
<keyword evidence="20" id="KW-1185">Reference proteome</keyword>
<dbReference type="Gene3D" id="3.50.50.60">
    <property type="entry name" value="FAD/NAD(P)-binding domain"/>
    <property type="match status" value="2"/>
</dbReference>
<dbReference type="Gene3D" id="3.30.390.30">
    <property type="match status" value="1"/>
</dbReference>
<keyword evidence="14" id="KW-0547">Nucleotide-binding</keyword>
<feature type="domain" description="FAD/NAD(P)-binding" evidence="18">
    <location>
        <begin position="4"/>
        <end position="322"/>
    </location>
</feature>
<dbReference type="PANTHER" id="PTHR22912">
    <property type="entry name" value="DISULFIDE OXIDOREDUCTASE"/>
    <property type="match status" value="1"/>
</dbReference>
<keyword evidence="8 16" id="KW-0560">Oxidoreductase</keyword>
<keyword evidence="10" id="KW-1015">Disulfide bond</keyword>
<evidence type="ECO:0000256" key="13">
    <source>
        <dbReference type="PIRSR" id="PIRSR000350-2"/>
    </source>
</evidence>
<feature type="binding site" evidence="14">
    <location>
        <begin position="139"/>
        <end position="141"/>
    </location>
    <ligand>
        <name>FAD</name>
        <dbReference type="ChEBI" id="CHEBI:57692"/>
    </ligand>
</feature>
<dbReference type="InterPro" id="IPR012999">
    <property type="entry name" value="Pyr_OxRdtase_I_AS"/>
</dbReference>
<protein>
    <recommendedName>
        <fullName evidence="4 16">Dihydrolipoyl dehydrogenase</fullName>
        <ecNumber evidence="3 16">1.8.1.4</ecNumber>
    </recommendedName>
</protein>
<feature type="binding site" evidence="14">
    <location>
        <position position="52"/>
    </location>
    <ligand>
        <name>FAD</name>
        <dbReference type="ChEBI" id="CHEBI:57692"/>
    </ligand>
</feature>
<dbReference type="InterPro" id="IPR036188">
    <property type="entry name" value="FAD/NAD-bd_sf"/>
</dbReference>
<feature type="disulfide bond" description="Redox-active" evidence="15">
    <location>
        <begin position="43"/>
        <end position="48"/>
    </location>
</feature>
<keyword evidence="9 14" id="KW-0520">NAD</keyword>
<sequence>MDRYEVVIIGAGPGGYQAALELGNAGKKVLLIDKAKKNIGGVCLNVGCIPTKNYLHNAEFISKIEHFMDSGVNLQYEGLNLGRLQTKTTALIDEIRSGVVWMLDQNSVELLYGEVTFLDQQTIKVDNTIIEFDKCIVATGSKPRELEFLPFDGKQIISSNELFTLEALPKSITIVGSGAIGCEAASFFNAFGVKVTLLSRGEMILSKEDIDVAKALKRVFKRGGIELIDSASIKSVNKFTEGVELTIESGNEEQVLKSDVVLSVSGRIPNTSELNLENAGIKLDTKGFIEINEAFQTTNSNIYAVGDCIDTPGLAHTAYKEGKITAYNIINSTSKANTHISPSTVYTNPQVATCGLKESDAQNKNIDIDVKKVYFKANAKAKILGDDSGFAKVIVSKEDRTILGAAIIGVEATEIIHELVFSVEKKLTIDELRDVIHAHPSVSEIISYL</sequence>
<evidence type="ECO:0000256" key="10">
    <source>
        <dbReference type="ARBA" id="ARBA00023157"/>
    </source>
</evidence>
<comment type="similarity">
    <text evidence="2 16">Belongs to the class-I pyridine nucleotide-disulfide oxidoreductase family.</text>
</comment>
<evidence type="ECO:0000256" key="4">
    <source>
        <dbReference type="ARBA" id="ARBA00016961"/>
    </source>
</evidence>
<gene>
    <name evidence="19" type="primary">lpdA</name>
    <name evidence="19" type="ORF">FJR03_06050</name>
</gene>
<evidence type="ECO:0000256" key="16">
    <source>
        <dbReference type="RuleBase" id="RU003692"/>
    </source>
</evidence>
<keyword evidence="6 16" id="KW-0285">Flavoprotein</keyword>
<reference evidence="19 20" key="1">
    <citation type="submission" date="2019-06" db="EMBL/GenBank/DDBJ databases">
        <title>Sulfurimonas gotlandica sp. nov., a chemoautotrophic and psychrotolerant epsilonproteobacterium isolated from a pelagic redoxcline, and an emended description of the genus Sulfurimonas.</title>
        <authorList>
            <person name="Wang S."/>
            <person name="Jiang L."/>
            <person name="Shao Z."/>
        </authorList>
    </citation>
    <scope>NUCLEOTIDE SEQUENCE [LARGE SCALE GENOMIC DNA]</scope>
    <source>
        <strain evidence="19 20">B2</strain>
    </source>
</reference>
<feature type="binding site" evidence="14">
    <location>
        <position position="266"/>
    </location>
    <ligand>
        <name>NAD(+)</name>
        <dbReference type="ChEBI" id="CHEBI:57540"/>
    </ligand>
</feature>
<dbReference type="PANTHER" id="PTHR22912:SF217">
    <property type="entry name" value="DIHYDROLIPOYL DEHYDROGENASE"/>
    <property type="match status" value="1"/>
</dbReference>
<feature type="domain" description="Pyridine nucleotide-disulphide oxidoreductase dimerisation" evidence="17">
    <location>
        <begin position="342"/>
        <end position="446"/>
    </location>
</feature>
<evidence type="ECO:0000256" key="11">
    <source>
        <dbReference type="ARBA" id="ARBA00023284"/>
    </source>
</evidence>
<evidence type="ECO:0000256" key="15">
    <source>
        <dbReference type="PIRSR" id="PIRSR000350-4"/>
    </source>
</evidence>
<evidence type="ECO:0000256" key="2">
    <source>
        <dbReference type="ARBA" id="ARBA00007532"/>
    </source>
</evidence>
<dbReference type="RefSeq" id="WP_193112641.1">
    <property type="nucleotide sequence ID" value="NZ_CP041165.1"/>
</dbReference>
<organism evidence="19 20">
    <name type="scientific">Sulfurimonas marina</name>
    <dbReference type="NCBI Taxonomy" id="2590551"/>
    <lineage>
        <taxon>Bacteria</taxon>
        <taxon>Pseudomonadati</taxon>
        <taxon>Campylobacterota</taxon>
        <taxon>Epsilonproteobacteria</taxon>
        <taxon>Campylobacterales</taxon>
        <taxon>Sulfurimonadaceae</taxon>
        <taxon>Sulfurimonas</taxon>
    </lineage>
</organism>
<dbReference type="GO" id="GO:0004148">
    <property type="term" value="F:dihydrolipoyl dehydrogenase (NADH) activity"/>
    <property type="evidence" value="ECO:0007669"/>
    <property type="project" value="UniProtKB-EC"/>
</dbReference>
<accession>A0A7M1AVB3</accession>
<evidence type="ECO:0000313" key="19">
    <source>
        <dbReference type="EMBL" id="QOP41326.1"/>
    </source>
</evidence>
<evidence type="ECO:0000256" key="12">
    <source>
        <dbReference type="ARBA" id="ARBA00049187"/>
    </source>
</evidence>
<evidence type="ECO:0000256" key="7">
    <source>
        <dbReference type="ARBA" id="ARBA00022827"/>
    </source>
</evidence>
<dbReference type="InterPro" id="IPR050151">
    <property type="entry name" value="Class-I_Pyr_Nuc-Dis_Oxidored"/>
</dbReference>
<dbReference type="InterPro" id="IPR001100">
    <property type="entry name" value="Pyr_nuc-diS_OxRdtase"/>
</dbReference>
<feature type="active site" description="Proton acceptor" evidence="13">
    <location>
        <position position="439"/>
    </location>
</feature>
<keyword evidence="7 14" id="KW-0274">FAD</keyword>
<dbReference type="Pfam" id="PF02852">
    <property type="entry name" value="Pyr_redox_dim"/>
    <property type="match status" value="1"/>
</dbReference>
<dbReference type="GO" id="GO:0005737">
    <property type="term" value="C:cytoplasm"/>
    <property type="evidence" value="ECO:0007669"/>
    <property type="project" value="UniProtKB-SubCell"/>
</dbReference>
<dbReference type="NCBIfam" id="TIGR01350">
    <property type="entry name" value="lipoamide_DH"/>
    <property type="match status" value="1"/>
</dbReference>
<dbReference type="Pfam" id="PF07992">
    <property type="entry name" value="Pyr_redox_2"/>
    <property type="match status" value="1"/>
</dbReference>
<dbReference type="InterPro" id="IPR023753">
    <property type="entry name" value="FAD/NAD-binding_dom"/>
</dbReference>
<comment type="catalytic activity">
    <reaction evidence="12 16">
        <text>N(6)-[(R)-dihydrolipoyl]-L-lysyl-[protein] + NAD(+) = N(6)-[(R)-lipoyl]-L-lysyl-[protein] + NADH + H(+)</text>
        <dbReference type="Rhea" id="RHEA:15045"/>
        <dbReference type="Rhea" id="RHEA-COMP:10474"/>
        <dbReference type="Rhea" id="RHEA-COMP:10475"/>
        <dbReference type="ChEBI" id="CHEBI:15378"/>
        <dbReference type="ChEBI" id="CHEBI:57540"/>
        <dbReference type="ChEBI" id="CHEBI:57945"/>
        <dbReference type="ChEBI" id="CHEBI:83099"/>
        <dbReference type="ChEBI" id="CHEBI:83100"/>
        <dbReference type="EC" id="1.8.1.4"/>
    </reaction>
</comment>
<dbReference type="Proteomes" id="UP000593910">
    <property type="component" value="Chromosome"/>
</dbReference>
<dbReference type="SUPFAM" id="SSF51905">
    <property type="entry name" value="FAD/NAD(P)-binding domain"/>
    <property type="match status" value="1"/>
</dbReference>
<evidence type="ECO:0000256" key="5">
    <source>
        <dbReference type="ARBA" id="ARBA00022490"/>
    </source>
</evidence>
<dbReference type="InterPro" id="IPR016156">
    <property type="entry name" value="FAD/NAD-linked_Rdtase_dimer_sf"/>
</dbReference>
<keyword evidence="11 16" id="KW-0676">Redox-active center</keyword>
<evidence type="ECO:0000256" key="8">
    <source>
        <dbReference type="ARBA" id="ARBA00023002"/>
    </source>
</evidence>
<feature type="binding site" evidence="14">
    <location>
        <begin position="176"/>
        <end position="183"/>
    </location>
    <ligand>
        <name>NAD(+)</name>
        <dbReference type="ChEBI" id="CHEBI:57540"/>
    </ligand>
</feature>
<dbReference type="FunFam" id="3.30.390.30:FF:000001">
    <property type="entry name" value="Dihydrolipoyl dehydrogenase"/>
    <property type="match status" value="1"/>
</dbReference>
<dbReference type="KEGG" id="smax:FJR03_06050"/>
<dbReference type="PIRSF" id="PIRSF000350">
    <property type="entry name" value="Mercury_reductase_MerA"/>
    <property type="match status" value="1"/>
</dbReference>
<comment type="miscellaneous">
    <text evidence="16">The active site is a redox-active disulfide bond.</text>
</comment>
<comment type="cofactor">
    <cofactor evidence="14 16">
        <name>FAD</name>
        <dbReference type="ChEBI" id="CHEBI:57692"/>
    </cofactor>
    <text evidence="14 16">Binds 1 FAD per subunit.</text>
</comment>
<dbReference type="InterPro" id="IPR006258">
    <property type="entry name" value="Lipoamide_DH"/>
</dbReference>
<proteinExistence type="inferred from homology"/>
<dbReference type="PROSITE" id="PS00076">
    <property type="entry name" value="PYRIDINE_REDOX_1"/>
    <property type="match status" value="1"/>
</dbReference>
<evidence type="ECO:0000256" key="6">
    <source>
        <dbReference type="ARBA" id="ARBA00022630"/>
    </source>
</evidence>
<dbReference type="EC" id="1.8.1.4" evidence="3 16"/>
<evidence type="ECO:0000256" key="9">
    <source>
        <dbReference type="ARBA" id="ARBA00023027"/>
    </source>
</evidence>
<comment type="subcellular location">
    <subcellularLocation>
        <location evidence="1">Cytoplasm</location>
    </subcellularLocation>
</comment>
<dbReference type="InterPro" id="IPR004099">
    <property type="entry name" value="Pyr_nucl-diS_OxRdtase_dimer"/>
</dbReference>
<dbReference type="GO" id="GO:0006103">
    <property type="term" value="P:2-oxoglutarate metabolic process"/>
    <property type="evidence" value="ECO:0007669"/>
    <property type="project" value="TreeGrafter"/>
</dbReference>
<keyword evidence="5" id="KW-0963">Cytoplasm</keyword>
<evidence type="ECO:0000259" key="17">
    <source>
        <dbReference type="Pfam" id="PF02852"/>
    </source>
</evidence>
<evidence type="ECO:0000256" key="1">
    <source>
        <dbReference type="ARBA" id="ARBA00004496"/>
    </source>
</evidence>
<dbReference type="PRINTS" id="PR00411">
    <property type="entry name" value="PNDRDTASEI"/>
</dbReference>
<evidence type="ECO:0000259" key="18">
    <source>
        <dbReference type="Pfam" id="PF07992"/>
    </source>
</evidence>